<reference evidence="2 3" key="1">
    <citation type="journal article" date="2021" name="BMC Genomics">
        <title>Datura genome reveals duplications of psychoactive alkaloid biosynthetic genes and high mutation rate following tissue culture.</title>
        <authorList>
            <person name="Rajewski A."/>
            <person name="Carter-House D."/>
            <person name="Stajich J."/>
            <person name="Litt A."/>
        </authorList>
    </citation>
    <scope>NUCLEOTIDE SEQUENCE [LARGE SCALE GENOMIC DNA]</scope>
    <source>
        <strain evidence="2">AR-01</strain>
    </source>
</reference>
<evidence type="ECO:0000313" key="2">
    <source>
        <dbReference type="EMBL" id="MCE2055616.1"/>
    </source>
</evidence>
<feature type="region of interest" description="Disordered" evidence="1">
    <location>
        <begin position="91"/>
        <end position="188"/>
    </location>
</feature>
<name>A0ABS8W1S6_DATST</name>
<dbReference type="EMBL" id="JACEIK010006393">
    <property type="protein sequence ID" value="MCE2055616.1"/>
    <property type="molecule type" value="Genomic_DNA"/>
</dbReference>
<feature type="non-terminal residue" evidence="2">
    <location>
        <position position="1"/>
    </location>
</feature>
<keyword evidence="3" id="KW-1185">Reference proteome</keyword>
<proteinExistence type="predicted"/>
<accession>A0ABS8W1S6</accession>
<comment type="caution">
    <text evidence="2">The sequence shown here is derived from an EMBL/GenBank/DDBJ whole genome shotgun (WGS) entry which is preliminary data.</text>
</comment>
<evidence type="ECO:0000256" key="1">
    <source>
        <dbReference type="SAM" id="MobiDB-lite"/>
    </source>
</evidence>
<feature type="compositionally biased region" description="Polar residues" evidence="1">
    <location>
        <begin position="171"/>
        <end position="182"/>
    </location>
</feature>
<protein>
    <submittedName>
        <fullName evidence="2">Uncharacterized protein</fullName>
    </submittedName>
</protein>
<dbReference type="Proteomes" id="UP000823775">
    <property type="component" value="Unassembled WGS sequence"/>
</dbReference>
<organism evidence="2 3">
    <name type="scientific">Datura stramonium</name>
    <name type="common">Jimsonweed</name>
    <name type="synonym">Common thornapple</name>
    <dbReference type="NCBI Taxonomy" id="4076"/>
    <lineage>
        <taxon>Eukaryota</taxon>
        <taxon>Viridiplantae</taxon>
        <taxon>Streptophyta</taxon>
        <taxon>Embryophyta</taxon>
        <taxon>Tracheophyta</taxon>
        <taxon>Spermatophyta</taxon>
        <taxon>Magnoliopsida</taxon>
        <taxon>eudicotyledons</taxon>
        <taxon>Gunneridae</taxon>
        <taxon>Pentapetalae</taxon>
        <taxon>asterids</taxon>
        <taxon>lamiids</taxon>
        <taxon>Solanales</taxon>
        <taxon>Solanaceae</taxon>
        <taxon>Solanoideae</taxon>
        <taxon>Datureae</taxon>
        <taxon>Datura</taxon>
    </lineage>
</organism>
<sequence length="188" mass="20559">DDMSVKVPNLDSQIVQINIVASSPSNETPLASHSDSIQPDPPSILEGMKELTTKEALSEGSTDHLFEDDLSKERGQCLDIRASRSRTFFHSSTPTVPMESRVDSGEEVCEIPSPSQNHIPPVQPSYPKWDGTHGSLKVQMDVEGPNDLSEDDQPLSWKVRKIVSRGMHAQSGDQVRSPSTRGSAKKAL</sequence>
<gene>
    <name evidence="2" type="ORF">HAX54_043009</name>
</gene>
<evidence type="ECO:0000313" key="3">
    <source>
        <dbReference type="Proteomes" id="UP000823775"/>
    </source>
</evidence>